<feature type="domain" description="CHAT" evidence="1">
    <location>
        <begin position="919"/>
        <end position="1212"/>
    </location>
</feature>
<evidence type="ECO:0000313" key="2">
    <source>
        <dbReference type="EMBL" id="KAJ7615328.1"/>
    </source>
</evidence>
<evidence type="ECO:0000313" key="3">
    <source>
        <dbReference type="Proteomes" id="UP001221142"/>
    </source>
</evidence>
<gene>
    <name evidence="2" type="ORF">FB45DRAFT_1107876</name>
</gene>
<dbReference type="Pfam" id="PF13374">
    <property type="entry name" value="TPR_10"/>
    <property type="match status" value="2"/>
</dbReference>
<name>A0AAD7BAL2_9AGAR</name>
<keyword evidence="3" id="KW-1185">Reference proteome</keyword>
<proteinExistence type="predicted"/>
<dbReference type="InterPro" id="IPR011990">
    <property type="entry name" value="TPR-like_helical_dom_sf"/>
</dbReference>
<evidence type="ECO:0000259" key="1">
    <source>
        <dbReference type="Pfam" id="PF12770"/>
    </source>
</evidence>
<comment type="caution">
    <text evidence="2">The sequence shown here is derived from an EMBL/GenBank/DDBJ whole genome shotgun (WGS) entry which is preliminary data.</text>
</comment>
<dbReference type="PANTHER" id="PTHR19959">
    <property type="entry name" value="KINESIN LIGHT CHAIN"/>
    <property type="match status" value="1"/>
</dbReference>
<dbReference type="SUPFAM" id="SSF48452">
    <property type="entry name" value="TPR-like"/>
    <property type="match status" value="1"/>
</dbReference>
<accession>A0AAD7BAL2</accession>
<dbReference type="Proteomes" id="UP001221142">
    <property type="component" value="Unassembled WGS sequence"/>
</dbReference>
<protein>
    <submittedName>
        <fullName evidence="2">CHAT domain-containing protein</fullName>
    </submittedName>
</protein>
<dbReference type="SUPFAM" id="SSF81901">
    <property type="entry name" value="HCP-like"/>
    <property type="match status" value="1"/>
</dbReference>
<dbReference type="EMBL" id="JARKIF010000024">
    <property type="protein sequence ID" value="KAJ7615328.1"/>
    <property type="molecule type" value="Genomic_DNA"/>
</dbReference>
<dbReference type="AlphaFoldDB" id="A0AAD7BAL2"/>
<sequence length="1213" mass="137197">MEIARHREEVLLKPAPHPDRPMALHELANAIHRRVEQYGELKYLDEIIELRCEIVTLCPEPHPDRARFLYNQAASFSFRFEHLNGVADLEAAVPIYREALKLLPASHPRRGMFFSQFADCLINRFQIYHNAADMDEAIQLSRDHLLLSVQYPDRATALYELGKQLWTRMKYFEDPKDVDEAIQFHRDALELAPPPAAKQTTTLENIGHSILQRFQREHVQLSLEGIGPFPPKQVNWLKALMEVLTARFRLRRDPADMEEALRLGHHAWGLCPETFQGQRRVLDELTSSFAARFEYGQHNTSDMDQAVRIHKAALVFSPQRDVNRGFYLNNLAQTLAELFEHSEVLSDLDEAIQVLREALPLFPESHPQRINPLNNLADYVYKRFTRAGSEADFEESIQLLRETISNQPDPYSKRDISLDRLANAIYSRFQRRGDDADLEEATQLHREALALRPPSHFKRTTSCNNLALCLHERKDPRDLDEAVQLLHDTLALSPPGPSHSGVRVDALIGLANALLTRFQNYNPRNDADIEEAVELHRQALALGLPGKFSRAAAMNNLGNALAERYRLHHDERDAKETIAMYRDALTLCPTSHPDKIYYLCNYACALATHGQFSTALPLFREAAMYTSTSPLQRFRVAKNWAWYAHKLHDASALEAYKCSLGLLPQLAALSLNVEARHVLASSQTRNLGADAASCAIELGRLDLVFTFLEAGRAVFWSQSLNLRTPLDELRISNPALSAKLTDLAQKLESSSFHVERRNIYSSDHHKNMATLEAEGVKCRRLNNEWDQTVQVIRATVPGFEDFMQHKGFEKATACRCAWPRRDSHSWRKSCHALILKPRSDGNSKYIKLRMLGPREFVEFLADVLRILVSGRPIHDSEIEGSFAAKMSGRGDADTHRLKGKLVYDEGKSLDERMASLLECLWISVVYPVLQSLNIEKSDNPGRIWWCPTGPFASLPIHAAGIYRRNVCTSDYVISSYTPTLKALLSPPFSPMTSLKATAVIQPTTSLPGYSALPYTTEELQKIQQCIPHQWLTTFGTPHSPVSTEKILPHLHTSSIIHFACHGVQDTHKPLHSALVIGNEKLTVEEIMKYTGVHEDSDPEETEIPKHGPGMGLAFLSACQTAMGDSNAPDEVIHLAATLLFAGFRGVVATIWTIHDPDGPEVAETFYRHLFRHTDPDFVPPDLNDSAEALHLAVKKLRTRVAFMRWVPFVHYGL</sequence>
<dbReference type="InterPro" id="IPR024983">
    <property type="entry name" value="CHAT_dom"/>
</dbReference>
<dbReference type="PANTHER" id="PTHR19959:SF119">
    <property type="entry name" value="FUNGAL LIPASE-LIKE DOMAIN-CONTAINING PROTEIN"/>
    <property type="match status" value="1"/>
</dbReference>
<dbReference type="Pfam" id="PF12770">
    <property type="entry name" value="CHAT"/>
    <property type="match status" value="1"/>
</dbReference>
<organism evidence="2 3">
    <name type="scientific">Roridomyces roridus</name>
    <dbReference type="NCBI Taxonomy" id="1738132"/>
    <lineage>
        <taxon>Eukaryota</taxon>
        <taxon>Fungi</taxon>
        <taxon>Dikarya</taxon>
        <taxon>Basidiomycota</taxon>
        <taxon>Agaricomycotina</taxon>
        <taxon>Agaricomycetes</taxon>
        <taxon>Agaricomycetidae</taxon>
        <taxon>Agaricales</taxon>
        <taxon>Marasmiineae</taxon>
        <taxon>Mycenaceae</taxon>
        <taxon>Roridomyces</taxon>
    </lineage>
</organism>
<reference evidence="2" key="1">
    <citation type="submission" date="2023-03" db="EMBL/GenBank/DDBJ databases">
        <title>Massive genome expansion in bonnet fungi (Mycena s.s.) driven by repeated elements and novel gene families across ecological guilds.</title>
        <authorList>
            <consortium name="Lawrence Berkeley National Laboratory"/>
            <person name="Harder C.B."/>
            <person name="Miyauchi S."/>
            <person name="Viragh M."/>
            <person name="Kuo A."/>
            <person name="Thoen E."/>
            <person name="Andreopoulos B."/>
            <person name="Lu D."/>
            <person name="Skrede I."/>
            <person name="Drula E."/>
            <person name="Henrissat B."/>
            <person name="Morin E."/>
            <person name="Kohler A."/>
            <person name="Barry K."/>
            <person name="LaButti K."/>
            <person name="Morin E."/>
            <person name="Salamov A."/>
            <person name="Lipzen A."/>
            <person name="Mereny Z."/>
            <person name="Hegedus B."/>
            <person name="Baldrian P."/>
            <person name="Stursova M."/>
            <person name="Weitz H."/>
            <person name="Taylor A."/>
            <person name="Grigoriev I.V."/>
            <person name="Nagy L.G."/>
            <person name="Martin F."/>
            <person name="Kauserud H."/>
        </authorList>
    </citation>
    <scope>NUCLEOTIDE SEQUENCE</scope>
    <source>
        <strain evidence="2">9284</strain>
    </source>
</reference>
<dbReference type="Gene3D" id="1.25.40.10">
    <property type="entry name" value="Tetratricopeptide repeat domain"/>
    <property type="match status" value="3"/>
</dbReference>